<dbReference type="InterPro" id="IPR018961">
    <property type="entry name" value="DnaJ_homolog_subfam-C_membr-28"/>
</dbReference>
<protein>
    <recommendedName>
        <fullName evidence="1">DnaJ homologue subfamily C member 28 conserved domain-containing protein</fullName>
    </recommendedName>
</protein>
<sequence>MRTTEEYNPFIAPEEFLMNRIVQRNGAVPPWVEIQSELESAVSSFREILAQSWTRRAVRMLVLAYPPPLLSTLTLDDIKKHRDAEWVQKERAYHERAVQELNGLVRKYNGIAPYAVRRSYYIRDVELERVYKECAEGILVAIRERGSAVDEGVGVGIGRDGGGNGGGGVRDGSARCAAGTNAQLSPTGNGDPLVASLRAIFRRLFGPRV</sequence>
<dbReference type="Pfam" id="PF09350">
    <property type="entry name" value="DJC28_CD"/>
    <property type="match status" value="1"/>
</dbReference>
<comment type="caution">
    <text evidence="2">The sequence shown here is derived from an EMBL/GenBank/DDBJ whole genome shotgun (WGS) entry which is preliminary data.</text>
</comment>
<dbReference type="EMBL" id="JANKHO010002989">
    <property type="protein sequence ID" value="KAJ3487035.1"/>
    <property type="molecule type" value="Genomic_DNA"/>
</dbReference>
<dbReference type="PANTHER" id="PTHR39394">
    <property type="entry name" value="YALI0E31793P"/>
    <property type="match status" value="1"/>
</dbReference>
<evidence type="ECO:0000313" key="2">
    <source>
        <dbReference type="EMBL" id="KAJ3487035.1"/>
    </source>
</evidence>
<dbReference type="OrthoDB" id="547796at2759"/>
<accession>A0A9W8MRB8</accession>
<proteinExistence type="predicted"/>
<evidence type="ECO:0000313" key="3">
    <source>
        <dbReference type="Proteomes" id="UP001148786"/>
    </source>
</evidence>
<gene>
    <name evidence="2" type="ORF">NLJ89_g11754</name>
</gene>
<keyword evidence="3" id="KW-1185">Reference proteome</keyword>
<feature type="domain" description="DnaJ homologue subfamily C member 28 conserved" evidence="1">
    <location>
        <begin position="5"/>
        <end position="46"/>
    </location>
</feature>
<organism evidence="2 3">
    <name type="scientific">Agrocybe chaxingu</name>
    <dbReference type="NCBI Taxonomy" id="84603"/>
    <lineage>
        <taxon>Eukaryota</taxon>
        <taxon>Fungi</taxon>
        <taxon>Dikarya</taxon>
        <taxon>Basidiomycota</taxon>
        <taxon>Agaricomycotina</taxon>
        <taxon>Agaricomycetes</taxon>
        <taxon>Agaricomycetidae</taxon>
        <taxon>Agaricales</taxon>
        <taxon>Agaricineae</taxon>
        <taxon>Strophariaceae</taxon>
        <taxon>Agrocybe</taxon>
    </lineage>
</organism>
<dbReference type="PANTHER" id="PTHR39394:SF1">
    <property type="entry name" value="DNAJ HOMOLOGUE SUBFAMILY C MEMBER 28 CONSERVED DOMAIN-CONTAINING PROTEIN"/>
    <property type="match status" value="1"/>
</dbReference>
<reference evidence="2" key="1">
    <citation type="submission" date="2022-07" db="EMBL/GenBank/DDBJ databases">
        <title>Genome Sequence of Agrocybe chaxingu.</title>
        <authorList>
            <person name="Buettner E."/>
        </authorList>
    </citation>
    <scope>NUCLEOTIDE SEQUENCE</scope>
    <source>
        <strain evidence="2">MP-N11</strain>
    </source>
</reference>
<dbReference type="AlphaFoldDB" id="A0A9W8MRB8"/>
<dbReference type="Proteomes" id="UP001148786">
    <property type="component" value="Unassembled WGS sequence"/>
</dbReference>
<name>A0A9W8MRB8_9AGAR</name>
<evidence type="ECO:0000259" key="1">
    <source>
        <dbReference type="Pfam" id="PF09350"/>
    </source>
</evidence>